<dbReference type="InterPro" id="IPR036615">
    <property type="entry name" value="Mur_ligase_C_dom_sf"/>
</dbReference>
<dbReference type="InterPro" id="IPR050061">
    <property type="entry name" value="MurCDEF_pg_biosynth"/>
</dbReference>
<sequence>MPAAVALAGVARFTGTRRRFESRGVAGGVRVFDDYAHNPGKVAAAVATGRQVAGDGRLVVVFQPHLFSRTRDFAEQFGQALGGADEVVVMDVYAAREDPLPGVSGRLIADAVPLPPDQVAFVPSWAATADAVRARLQPGDVVLTVGAGDVTMLADEVLARLGPLQRAPR</sequence>
<proteinExistence type="predicted"/>
<gene>
    <name evidence="2" type="ORF">GCM10025868_06640</name>
</gene>
<dbReference type="Pfam" id="PF02875">
    <property type="entry name" value="Mur_ligase_C"/>
    <property type="match status" value="1"/>
</dbReference>
<keyword evidence="3" id="KW-1185">Reference proteome</keyword>
<organism evidence="2 3">
    <name type="scientific">Angustibacter aerolatus</name>
    <dbReference type="NCBI Taxonomy" id="1162965"/>
    <lineage>
        <taxon>Bacteria</taxon>
        <taxon>Bacillati</taxon>
        <taxon>Actinomycetota</taxon>
        <taxon>Actinomycetes</taxon>
        <taxon>Kineosporiales</taxon>
        <taxon>Kineosporiaceae</taxon>
    </lineage>
</organism>
<evidence type="ECO:0000259" key="1">
    <source>
        <dbReference type="Pfam" id="PF02875"/>
    </source>
</evidence>
<comment type="caution">
    <text evidence="2">The sequence shown here is derived from an EMBL/GenBank/DDBJ whole genome shotgun (WGS) entry which is preliminary data.</text>
</comment>
<dbReference type="PANTHER" id="PTHR43445:SF3">
    <property type="entry name" value="UDP-N-ACETYLMURAMATE--L-ALANINE LIGASE"/>
    <property type="match status" value="1"/>
</dbReference>
<feature type="domain" description="Mur ligase C-terminal" evidence="1">
    <location>
        <begin position="18"/>
        <end position="148"/>
    </location>
</feature>
<dbReference type="PANTHER" id="PTHR43445">
    <property type="entry name" value="UDP-N-ACETYLMURAMATE--L-ALANINE LIGASE-RELATED"/>
    <property type="match status" value="1"/>
</dbReference>
<accession>A0ABQ6JE44</accession>
<evidence type="ECO:0000313" key="2">
    <source>
        <dbReference type="EMBL" id="GMA85414.1"/>
    </source>
</evidence>
<evidence type="ECO:0000313" key="3">
    <source>
        <dbReference type="Proteomes" id="UP001157017"/>
    </source>
</evidence>
<dbReference type="Proteomes" id="UP001157017">
    <property type="component" value="Unassembled WGS sequence"/>
</dbReference>
<name>A0ABQ6JE44_9ACTN</name>
<reference evidence="3" key="1">
    <citation type="journal article" date="2019" name="Int. J. Syst. Evol. Microbiol.">
        <title>The Global Catalogue of Microorganisms (GCM) 10K type strain sequencing project: providing services to taxonomists for standard genome sequencing and annotation.</title>
        <authorList>
            <consortium name="The Broad Institute Genomics Platform"/>
            <consortium name="The Broad Institute Genome Sequencing Center for Infectious Disease"/>
            <person name="Wu L."/>
            <person name="Ma J."/>
        </authorList>
    </citation>
    <scope>NUCLEOTIDE SEQUENCE [LARGE SCALE GENOMIC DNA]</scope>
    <source>
        <strain evidence="3">NBRC 108730</strain>
    </source>
</reference>
<dbReference type="EMBL" id="BSUZ01000001">
    <property type="protein sequence ID" value="GMA85414.1"/>
    <property type="molecule type" value="Genomic_DNA"/>
</dbReference>
<dbReference type="SUPFAM" id="SSF53244">
    <property type="entry name" value="MurD-like peptide ligases, peptide-binding domain"/>
    <property type="match status" value="1"/>
</dbReference>
<protein>
    <recommendedName>
        <fullName evidence="1">Mur ligase C-terminal domain-containing protein</fullName>
    </recommendedName>
</protein>
<dbReference type="InterPro" id="IPR004101">
    <property type="entry name" value="Mur_ligase_C"/>
</dbReference>
<dbReference type="Gene3D" id="3.90.190.20">
    <property type="entry name" value="Mur ligase, C-terminal domain"/>
    <property type="match status" value="1"/>
</dbReference>